<dbReference type="Pfam" id="PF10604">
    <property type="entry name" value="Polyketide_cyc2"/>
    <property type="match status" value="1"/>
</dbReference>
<evidence type="ECO:0000313" key="2">
    <source>
        <dbReference type="EMBL" id="CAB5015039.1"/>
    </source>
</evidence>
<reference evidence="2" key="1">
    <citation type="submission" date="2020-05" db="EMBL/GenBank/DDBJ databases">
        <authorList>
            <person name="Chiriac C."/>
            <person name="Salcher M."/>
            <person name="Ghai R."/>
            <person name="Kavagutti S V."/>
        </authorList>
    </citation>
    <scope>NUCLEOTIDE SEQUENCE</scope>
</reference>
<proteinExistence type="predicted"/>
<dbReference type="EMBL" id="CAFBPF010000112">
    <property type="protein sequence ID" value="CAB5015039.1"/>
    <property type="molecule type" value="Genomic_DNA"/>
</dbReference>
<accession>A0A6J7QFF1</accession>
<dbReference type="InterPro" id="IPR023393">
    <property type="entry name" value="START-like_dom_sf"/>
</dbReference>
<evidence type="ECO:0000313" key="1">
    <source>
        <dbReference type="EMBL" id="CAB4798415.1"/>
    </source>
</evidence>
<organism evidence="2">
    <name type="scientific">freshwater metagenome</name>
    <dbReference type="NCBI Taxonomy" id="449393"/>
    <lineage>
        <taxon>unclassified sequences</taxon>
        <taxon>metagenomes</taxon>
        <taxon>ecological metagenomes</taxon>
    </lineage>
</organism>
<dbReference type="AlphaFoldDB" id="A0A6J7QFF1"/>
<name>A0A6J7QFF1_9ZZZZ</name>
<protein>
    <submittedName>
        <fullName evidence="2">Unannotated protein</fullName>
    </submittedName>
</protein>
<dbReference type="EMBL" id="CAFAAH010000118">
    <property type="protein sequence ID" value="CAB4798415.1"/>
    <property type="molecule type" value="Genomic_DNA"/>
</dbReference>
<dbReference type="Gene3D" id="3.30.530.20">
    <property type="match status" value="1"/>
</dbReference>
<dbReference type="SUPFAM" id="SSF55961">
    <property type="entry name" value="Bet v1-like"/>
    <property type="match status" value="1"/>
</dbReference>
<sequence length="149" mass="16176">MARYLVRVRSPKSPAEVFAYMANLSNFAEWDPGVTRVNQSEGEGPGPSAVYDVTVKGLPAPLRYRTTQFDSPNSIVARAETRFLTSLDTITVEGDGTGSIVTYDAELKLNGPLGLADPILRLTFGRIGDRAAAGLIRVLEGERLPKQPR</sequence>
<dbReference type="InterPro" id="IPR019587">
    <property type="entry name" value="Polyketide_cyclase/dehydratase"/>
</dbReference>
<gene>
    <name evidence="1" type="ORF">UFOPK2996_00930</name>
    <name evidence="2" type="ORF">UFOPK4071_00925</name>
</gene>